<keyword evidence="6" id="KW-0472">Membrane</keyword>
<evidence type="ECO:0000256" key="1">
    <source>
        <dbReference type="ARBA" id="ARBA00002591"/>
    </source>
</evidence>
<dbReference type="RefSeq" id="WP_284361621.1">
    <property type="nucleotide sequence ID" value="NZ_BPFZ01000018.1"/>
</dbReference>
<proteinExistence type="inferred from homology"/>
<evidence type="ECO:0000256" key="2">
    <source>
        <dbReference type="ARBA" id="ARBA00004117"/>
    </source>
</evidence>
<evidence type="ECO:0000313" key="9">
    <source>
        <dbReference type="EMBL" id="GIU68061.1"/>
    </source>
</evidence>
<comment type="function">
    <text evidence="1">Assembles around the rod to form the L-ring and probably protects the motor/basal body from shearing forces during rotation.</text>
</comment>
<evidence type="ECO:0000256" key="7">
    <source>
        <dbReference type="ARBA" id="ARBA00023143"/>
    </source>
</evidence>
<evidence type="ECO:0000256" key="6">
    <source>
        <dbReference type="ARBA" id="ARBA00023136"/>
    </source>
</evidence>
<organism evidence="9 10">
    <name type="scientific">Candidatus Phycosocius spiralis</name>
    <dbReference type="NCBI Taxonomy" id="2815099"/>
    <lineage>
        <taxon>Bacteria</taxon>
        <taxon>Pseudomonadati</taxon>
        <taxon>Pseudomonadota</taxon>
        <taxon>Alphaproteobacteria</taxon>
        <taxon>Caulobacterales</taxon>
        <taxon>Caulobacterales incertae sedis</taxon>
        <taxon>Candidatus Phycosocius</taxon>
    </lineage>
</organism>
<dbReference type="PANTHER" id="PTHR34933">
    <property type="entry name" value="FLAGELLAR L-RING PROTEIN"/>
    <property type="match status" value="1"/>
</dbReference>
<keyword evidence="10" id="KW-1185">Reference proteome</keyword>
<keyword evidence="8" id="KW-0998">Cell outer membrane</keyword>
<keyword evidence="7" id="KW-0975">Bacterial flagellum</keyword>
<evidence type="ECO:0000256" key="3">
    <source>
        <dbReference type="ARBA" id="ARBA00004442"/>
    </source>
</evidence>
<comment type="caution">
    <text evidence="9">The sequence shown here is derived from an EMBL/GenBank/DDBJ whole genome shotgun (WGS) entry which is preliminary data.</text>
</comment>
<dbReference type="Proteomes" id="UP001161064">
    <property type="component" value="Unassembled WGS sequence"/>
</dbReference>
<comment type="similarity">
    <text evidence="4">Belongs to the FlgH family.</text>
</comment>
<evidence type="ECO:0008006" key="11">
    <source>
        <dbReference type="Google" id="ProtNLM"/>
    </source>
</evidence>
<reference evidence="9" key="2">
    <citation type="journal article" date="2023" name="ISME Commun">
        <title>Characterization of a bloom-associated alphaproteobacterial lineage, 'Candidatus Phycosocius': insights into freshwater algal-bacterial interactions.</title>
        <authorList>
            <person name="Tanabe Y."/>
            <person name="Yamaguchi H."/>
            <person name="Yoshida M."/>
            <person name="Kai A."/>
            <person name="Okazaki Y."/>
        </authorList>
    </citation>
    <scope>NUCLEOTIDE SEQUENCE</scope>
    <source>
        <strain evidence="9">BOTRYCO-1</strain>
    </source>
</reference>
<dbReference type="Pfam" id="PF02107">
    <property type="entry name" value="FlgH"/>
    <property type="match status" value="1"/>
</dbReference>
<evidence type="ECO:0000256" key="4">
    <source>
        <dbReference type="ARBA" id="ARBA00006929"/>
    </source>
</evidence>
<name>A0ABQ4PYQ7_9PROT</name>
<accession>A0ABQ4PYQ7</accession>
<dbReference type="InterPro" id="IPR000527">
    <property type="entry name" value="Flag_Lring"/>
</dbReference>
<dbReference type="PANTHER" id="PTHR34933:SF1">
    <property type="entry name" value="FLAGELLAR L-RING PROTEIN"/>
    <property type="match status" value="1"/>
</dbReference>
<evidence type="ECO:0000256" key="8">
    <source>
        <dbReference type="ARBA" id="ARBA00023237"/>
    </source>
</evidence>
<dbReference type="PRINTS" id="PR01008">
    <property type="entry name" value="FLGLRINGFLGH"/>
</dbReference>
<comment type="subcellular location">
    <subcellularLocation>
        <location evidence="2">Bacterial flagellum basal body</location>
    </subcellularLocation>
    <subcellularLocation>
        <location evidence="3">Cell outer membrane</location>
    </subcellularLocation>
</comment>
<reference evidence="9" key="1">
    <citation type="submission" date="2021-05" db="EMBL/GenBank/DDBJ databases">
        <authorList>
            <person name="Tanabe Y."/>
        </authorList>
    </citation>
    <scope>NUCLEOTIDE SEQUENCE</scope>
    <source>
        <strain evidence="9">BOTRYCO-1</strain>
    </source>
</reference>
<gene>
    <name evidence="9" type="ORF">PsB1_2215</name>
</gene>
<evidence type="ECO:0000256" key="5">
    <source>
        <dbReference type="ARBA" id="ARBA00022729"/>
    </source>
</evidence>
<sequence length="197" mass="21265">MIVIRSVGFIVIACLVWMGPVQDAYGKDLFRGQGFASMASDRIAAQVGDGLVIVVLQNAEARNSAANTSDSRYGLEGSVKSGSVDEGIDLSFNQDRAKKGEVRRSQSIVTQLAVTVVSVLENGDLIVAGSQQVRVNGQQTAIRVSGRVRPADIQSDNRVMSTQVADASIDFDAAIEMRRNSKRSWMARARSWFRGGV</sequence>
<dbReference type="EMBL" id="BPFZ01000018">
    <property type="protein sequence ID" value="GIU68061.1"/>
    <property type="molecule type" value="Genomic_DNA"/>
</dbReference>
<protein>
    <recommendedName>
        <fullName evidence="11">Flagellar L-ring protein</fullName>
    </recommendedName>
</protein>
<evidence type="ECO:0000313" key="10">
    <source>
        <dbReference type="Proteomes" id="UP001161064"/>
    </source>
</evidence>
<keyword evidence="5" id="KW-0732">Signal</keyword>